<name>A0A554NDC7_9EURY</name>
<dbReference type="InParanoid" id="A0A554NDC7"/>
<dbReference type="InterPro" id="IPR014470">
    <property type="entry name" value="UCP01500"/>
</dbReference>
<comment type="caution">
    <text evidence="3">The sequence shown here is derived from an EMBL/GenBank/DDBJ whole genome shotgun (WGS) entry which is preliminary data.</text>
</comment>
<dbReference type="Proteomes" id="UP000319894">
    <property type="component" value="Unassembled WGS sequence"/>
</dbReference>
<evidence type="ECO:0000313" key="3">
    <source>
        <dbReference type="EMBL" id="TSD15397.1"/>
    </source>
</evidence>
<keyword evidence="2" id="KW-0472">Membrane</keyword>
<feature type="transmembrane region" description="Helical" evidence="2">
    <location>
        <begin position="140"/>
        <end position="158"/>
    </location>
</feature>
<protein>
    <recommendedName>
        <fullName evidence="5">DUF2270 domain-containing protein</fullName>
    </recommendedName>
</protein>
<evidence type="ECO:0000256" key="1">
    <source>
        <dbReference type="SAM" id="MobiDB-lite"/>
    </source>
</evidence>
<organism evidence="3 4">
    <name type="scientific">Haloglomus irregulare</name>
    <dbReference type="NCBI Taxonomy" id="2234134"/>
    <lineage>
        <taxon>Archaea</taxon>
        <taxon>Methanobacteriati</taxon>
        <taxon>Methanobacteriota</taxon>
        <taxon>Stenosarchaea group</taxon>
        <taxon>Halobacteria</taxon>
        <taxon>Halobacteriales</taxon>
        <taxon>Natronomonadaceae</taxon>
        <taxon>Haloglomus</taxon>
    </lineage>
</organism>
<accession>A0A554NDC7</accession>
<keyword evidence="4" id="KW-1185">Reference proteome</keyword>
<evidence type="ECO:0008006" key="5">
    <source>
        <dbReference type="Google" id="ProtNLM"/>
    </source>
</evidence>
<dbReference type="AlphaFoldDB" id="A0A554NDC7"/>
<dbReference type="OrthoDB" id="307287at2157"/>
<keyword evidence="2" id="KW-0812">Transmembrane</keyword>
<dbReference type="Pfam" id="PF10028">
    <property type="entry name" value="DUF2270"/>
    <property type="match status" value="1"/>
</dbReference>
<feature type="transmembrane region" description="Helical" evidence="2">
    <location>
        <begin position="36"/>
        <end position="53"/>
    </location>
</feature>
<gene>
    <name evidence="3" type="ORF">DP107_06030</name>
</gene>
<feature type="transmembrane region" description="Helical" evidence="2">
    <location>
        <begin position="59"/>
        <end position="77"/>
    </location>
</feature>
<proteinExistence type="predicted"/>
<evidence type="ECO:0000313" key="4">
    <source>
        <dbReference type="Proteomes" id="UP000319894"/>
    </source>
</evidence>
<feature type="region of interest" description="Disordered" evidence="1">
    <location>
        <begin position="1"/>
        <end position="29"/>
    </location>
</feature>
<dbReference type="EMBL" id="QMDX01000002">
    <property type="protein sequence ID" value="TSD15397.1"/>
    <property type="molecule type" value="Genomic_DNA"/>
</dbReference>
<sequence>MGPRRYPDGPDTGLDAVSDGNGAPGGSTRLRRLDRTTNWAVIVLAAVLTWAFSGEGNPHYLLLIGNLVLATFLTIEARRYRAYDIWRSRVRTLQAAVWAAGLDGSEPTDPEWRRRLADDYRTPAVKITMEEAVAHRLRRIYLPLLVILNAAWVVRVTAFGGARWPRSASIGMLSGVTVTAAVGVALLAAIALAFRPRTWHVHAELRTEELRNDGSTE</sequence>
<evidence type="ECO:0000256" key="2">
    <source>
        <dbReference type="SAM" id="Phobius"/>
    </source>
</evidence>
<reference evidence="3 4" key="1">
    <citation type="submission" date="2018-06" db="EMBL/GenBank/DDBJ databases">
        <title>Natronomonas sp. F16-60 a new haloarchaeon isolated from a solar saltern of Isla Cristina, Huelva, Spain.</title>
        <authorList>
            <person name="Duran-Viseras A."/>
            <person name="Sanchez-Porro C."/>
            <person name="Ventosa A."/>
        </authorList>
    </citation>
    <scope>NUCLEOTIDE SEQUENCE [LARGE SCALE GENOMIC DNA]</scope>
    <source>
        <strain evidence="3 4">F16-60</strain>
    </source>
</reference>
<feature type="transmembrane region" description="Helical" evidence="2">
    <location>
        <begin position="170"/>
        <end position="194"/>
    </location>
</feature>
<keyword evidence="2" id="KW-1133">Transmembrane helix</keyword>